<dbReference type="SUPFAM" id="SSF53474">
    <property type="entry name" value="alpha/beta-Hydrolases"/>
    <property type="match status" value="1"/>
</dbReference>
<dbReference type="InterPro" id="IPR000073">
    <property type="entry name" value="AB_hydrolase_1"/>
</dbReference>
<gene>
    <name evidence="1" type="ORF">BITS_0168</name>
</gene>
<dbReference type="PANTHER" id="PTHR43433">
    <property type="entry name" value="HYDROLASE, ALPHA/BETA FOLD FAMILY PROTEIN"/>
    <property type="match status" value="1"/>
</dbReference>
<dbReference type="STRING" id="356829.BITS_0168"/>
<organism evidence="1 2">
    <name type="scientific">Bifidobacterium tsurumiense</name>
    <dbReference type="NCBI Taxonomy" id="356829"/>
    <lineage>
        <taxon>Bacteria</taxon>
        <taxon>Bacillati</taxon>
        <taxon>Actinomycetota</taxon>
        <taxon>Actinomycetes</taxon>
        <taxon>Bifidobacteriales</taxon>
        <taxon>Bifidobacteriaceae</taxon>
        <taxon>Bifidobacterium</taxon>
    </lineage>
</organism>
<protein>
    <submittedName>
        <fullName evidence="1">Putative alpha/beta hydrolase</fullName>
        <ecNumber evidence="1">3.1.1.85</ecNumber>
    </submittedName>
</protein>
<dbReference type="PRINTS" id="PR00111">
    <property type="entry name" value="ABHYDROLASE"/>
</dbReference>
<dbReference type="eggNOG" id="COG2267">
    <property type="taxonomic scope" value="Bacteria"/>
</dbReference>
<sequence>MNNTEKDGLESRAGYIGQRNSYVQVNGQRIAYREAGAGASEIPLVMLTHLAATLDEWDPLLIDLLATNNHVVLLDLPGVGASSGAVPDTIEEMAIQAIDIIHALGYSFINLLGLSMGGMIAQEIVRADPTLVHRLILAGTAPRGGEGVEAVTRVTFGFMLRAALTRNDPKRYIFYGHDARGSREAKKVLGRMAQRRPENKDHAMTVPSFLGQLRAIHRWGKASLDNMAHINQPTLIVNGDNDRQVPTANSPIMHSHIPGSRLVIYPNAGHGSIFQYAEEFAAELGRFLDGSPENPGSRSDA</sequence>
<reference evidence="1 2" key="1">
    <citation type="submission" date="2014-03" db="EMBL/GenBank/DDBJ databases">
        <title>Genomics of Bifidobacteria.</title>
        <authorList>
            <person name="Ventura M."/>
            <person name="Milani C."/>
            <person name="Lugli G.A."/>
        </authorList>
    </citation>
    <scope>NUCLEOTIDE SEQUENCE [LARGE SCALE GENOMIC DNA]</scope>
    <source>
        <strain evidence="1 2">JCM 13495</strain>
    </source>
</reference>
<accession>A0A087ECJ1</accession>
<dbReference type="PANTHER" id="PTHR43433:SF1">
    <property type="entry name" value="BLL5160 PROTEIN"/>
    <property type="match status" value="1"/>
</dbReference>
<evidence type="ECO:0000313" key="1">
    <source>
        <dbReference type="EMBL" id="KFJ05492.1"/>
    </source>
</evidence>
<dbReference type="OrthoDB" id="7958481at2"/>
<keyword evidence="2" id="KW-1185">Reference proteome</keyword>
<name>A0A087ECJ1_9BIFI</name>
<dbReference type="EC" id="3.1.1.85" evidence="1"/>
<dbReference type="Proteomes" id="UP000029080">
    <property type="component" value="Unassembled WGS sequence"/>
</dbReference>
<dbReference type="InterPro" id="IPR050471">
    <property type="entry name" value="AB_hydrolase"/>
</dbReference>
<dbReference type="GO" id="GO:0090499">
    <property type="term" value="F:pimelyl-[acyl-carrier protein] methyl ester esterase activity"/>
    <property type="evidence" value="ECO:0007669"/>
    <property type="project" value="UniProtKB-EC"/>
</dbReference>
<proteinExistence type="predicted"/>
<dbReference type="AlphaFoldDB" id="A0A087ECJ1"/>
<dbReference type="EMBL" id="JGZU01000015">
    <property type="protein sequence ID" value="KFJ05492.1"/>
    <property type="molecule type" value="Genomic_DNA"/>
</dbReference>
<evidence type="ECO:0000313" key="2">
    <source>
        <dbReference type="Proteomes" id="UP000029080"/>
    </source>
</evidence>
<dbReference type="RefSeq" id="WP_044259633.1">
    <property type="nucleotide sequence ID" value="NZ_JGZU01000015.1"/>
</dbReference>
<dbReference type="Gene3D" id="3.40.50.1820">
    <property type="entry name" value="alpha/beta hydrolase"/>
    <property type="match status" value="1"/>
</dbReference>
<dbReference type="Pfam" id="PF00561">
    <property type="entry name" value="Abhydrolase_1"/>
    <property type="match status" value="1"/>
</dbReference>
<keyword evidence="1" id="KW-0378">Hydrolase</keyword>
<dbReference type="InterPro" id="IPR029058">
    <property type="entry name" value="AB_hydrolase_fold"/>
</dbReference>
<comment type="caution">
    <text evidence="1">The sequence shown here is derived from an EMBL/GenBank/DDBJ whole genome shotgun (WGS) entry which is preliminary data.</text>
</comment>